<proteinExistence type="inferred from homology"/>
<dbReference type="EC" id="3.5.1.98" evidence="2"/>
<evidence type="ECO:0000313" key="7">
    <source>
        <dbReference type="EMBL" id="KAJ3432505.1"/>
    </source>
</evidence>
<dbReference type="PANTHER" id="PTHR10625">
    <property type="entry name" value="HISTONE DEACETYLASE HDAC1-RELATED"/>
    <property type="match status" value="1"/>
</dbReference>
<sequence>MSTIKKRVSYFYDSGIGRFNYGGEHPMKPKRIRLTHNLITGYGLHSKMDICPINKSTRKELCQFHSEEYLKFLEHITPDNKDEFFDMLDQFNIGEDTPIFDGFFEFSQISAGGSIDGARKLNYGETDIAINWTGGLHHAKSKEASGFCYINDIVLGILELLKYHQRVLYIDIDIHHGDGVEEAFYQTNRVMTCSFHKYGDGYFPGTGKLSDIGENNGENYAVNVPLKDGMDDESYCYIFKKVIDAIMLYYQPSAIVLQCGADTLTQDELGCFNLSIEGHGRCVKYIKKLNKPLLVLGGGGYTPKNVAKCWAYDTNLLIGETELDNELPLSAYSLDFPDETSLHIEPSNMANENDKKTLDKIFAIIFHYLKQIEPVPSVENIEIPQEIFRSKFELSDEEDDEDYYSLKEDRDEQKIFAECFHFNNNEFQCQFFEKNYSEKEVCIVIKNCKLNKKDLENDLKKEIEFENYFEGAYKNDINNNDEKVRITKNNDNKIQIDEKKQMITSNNLKLILNKHDYFNNNSGSSSNNNHNKSAYTNNETIPKINLFDNYSTFFVKRKQITFKKNILIPINKIVSKLEAHQTNSKKRLQSYSLKTIKNMNNNFKQIQQNPIRTLQIPIEHYSVLSPKKKTQRKEINQKKHVNQKKHTKQKKHTNQRKQRDDKKEINKKKHLHHKRKQKKKKFKSKKHKVSLISRSSLARKNKNNYKKLKKLNNKNLDILYQKKKRMRTNKMHKIKGKIKN</sequence>
<comment type="caution">
    <text evidence="7">The sequence shown here is derived from an EMBL/GenBank/DDBJ whole genome shotgun (WGS) entry which is preliminary data.</text>
</comment>
<feature type="region of interest" description="Disordered" evidence="5">
    <location>
        <begin position="625"/>
        <end position="704"/>
    </location>
</feature>
<protein>
    <recommendedName>
        <fullName evidence="2">histone deacetylase</fullName>
        <ecNumber evidence="2">3.5.1.98</ecNumber>
    </recommendedName>
</protein>
<evidence type="ECO:0000256" key="2">
    <source>
        <dbReference type="ARBA" id="ARBA00012111"/>
    </source>
</evidence>
<dbReference type="InterPro" id="IPR003084">
    <property type="entry name" value="HDAC_I/II"/>
</dbReference>
<reference evidence="7" key="1">
    <citation type="submission" date="2022-08" db="EMBL/GenBank/DDBJ databases">
        <title>Novel sulphate-reducing endosymbionts in the free-living metamonad Anaeramoeba.</title>
        <authorList>
            <person name="Jerlstrom-Hultqvist J."/>
            <person name="Cepicka I."/>
            <person name="Gallot-Lavallee L."/>
            <person name="Salas-Leiva D."/>
            <person name="Curtis B.A."/>
            <person name="Zahonova K."/>
            <person name="Pipaliya S."/>
            <person name="Dacks J."/>
            <person name="Roger A.J."/>
        </authorList>
    </citation>
    <scope>NUCLEOTIDE SEQUENCE</scope>
    <source>
        <strain evidence="7">Busselton2</strain>
    </source>
</reference>
<dbReference type="Pfam" id="PF00850">
    <property type="entry name" value="Hist_deacetyl"/>
    <property type="match status" value="1"/>
</dbReference>
<evidence type="ECO:0000259" key="6">
    <source>
        <dbReference type="Pfam" id="PF00850"/>
    </source>
</evidence>
<evidence type="ECO:0000256" key="3">
    <source>
        <dbReference type="ARBA" id="ARBA00022801"/>
    </source>
</evidence>
<dbReference type="Proteomes" id="UP001146793">
    <property type="component" value="Unassembled WGS sequence"/>
</dbReference>
<feature type="domain" description="Histone deacetylase" evidence="6">
    <location>
        <begin position="25"/>
        <end position="315"/>
    </location>
</feature>
<dbReference type="InterPro" id="IPR037138">
    <property type="entry name" value="His_deacetylse_dom_sf"/>
</dbReference>
<organism evidence="7 8">
    <name type="scientific">Anaeramoeba flamelloides</name>
    <dbReference type="NCBI Taxonomy" id="1746091"/>
    <lineage>
        <taxon>Eukaryota</taxon>
        <taxon>Metamonada</taxon>
        <taxon>Anaeramoebidae</taxon>
        <taxon>Anaeramoeba</taxon>
    </lineage>
</organism>
<dbReference type="InterPro" id="IPR023696">
    <property type="entry name" value="Ureohydrolase_dom_sf"/>
</dbReference>
<keyword evidence="4" id="KW-0156">Chromatin regulator</keyword>
<comment type="similarity">
    <text evidence="1">Belongs to the histone deacetylase family. HD type 1 subfamily.</text>
</comment>
<dbReference type="EMBL" id="JANTQA010000047">
    <property type="protein sequence ID" value="KAJ3432505.1"/>
    <property type="molecule type" value="Genomic_DNA"/>
</dbReference>
<dbReference type="GO" id="GO:0141221">
    <property type="term" value="F:histone deacetylase activity, hydrolytic mechanism"/>
    <property type="evidence" value="ECO:0007669"/>
    <property type="project" value="UniProtKB-EC"/>
</dbReference>
<evidence type="ECO:0000256" key="4">
    <source>
        <dbReference type="ARBA" id="ARBA00022853"/>
    </source>
</evidence>
<dbReference type="InterPro" id="IPR000286">
    <property type="entry name" value="HDACs"/>
</dbReference>
<dbReference type="AlphaFoldDB" id="A0AAV7YX77"/>
<evidence type="ECO:0000256" key="1">
    <source>
        <dbReference type="ARBA" id="ARBA00006457"/>
    </source>
</evidence>
<dbReference type="CDD" id="cd09991">
    <property type="entry name" value="HDAC_classI"/>
    <property type="match status" value="1"/>
</dbReference>
<name>A0AAV7YX77_9EUKA</name>
<dbReference type="PRINTS" id="PR01271">
    <property type="entry name" value="HISDACETLASE"/>
</dbReference>
<dbReference type="PANTHER" id="PTHR10625:SF10">
    <property type="entry name" value="HISTONE DEACETYLASE HDAC1"/>
    <property type="match status" value="1"/>
</dbReference>
<dbReference type="PRINTS" id="PR01270">
    <property type="entry name" value="HDASUPER"/>
</dbReference>
<evidence type="ECO:0000313" key="8">
    <source>
        <dbReference type="Proteomes" id="UP001146793"/>
    </source>
</evidence>
<evidence type="ECO:0000256" key="5">
    <source>
        <dbReference type="SAM" id="MobiDB-lite"/>
    </source>
</evidence>
<feature type="compositionally biased region" description="Basic residues" evidence="5">
    <location>
        <begin position="638"/>
        <end position="656"/>
    </location>
</feature>
<feature type="compositionally biased region" description="Basic residues" evidence="5">
    <location>
        <begin position="665"/>
        <end position="689"/>
    </location>
</feature>
<dbReference type="InterPro" id="IPR023801">
    <property type="entry name" value="His_deacetylse_dom"/>
</dbReference>
<dbReference type="GO" id="GO:0040029">
    <property type="term" value="P:epigenetic regulation of gene expression"/>
    <property type="evidence" value="ECO:0007669"/>
    <property type="project" value="TreeGrafter"/>
</dbReference>
<dbReference type="GO" id="GO:0000118">
    <property type="term" value="C:histone deacetylase complex"/>
    <property type="evidence" value="ECO:0007669"/>
    <property type="project" value="UniProtKB-ARBA"/>
</dbReference>
<accession>A0AAV7YX77</accession>
<gene>
    <name evidence="7" type="ORF">M0812_21446</name>
</gene>
<dbReference type="SUPFAM" id="SSF52768">
    <property type="entry name" value="Arginase/deacetylase"/>
    <property type="match status" value="1"/>
</dbReference>
<keyword evidence="3" id="KW-0378">Hydrolase</keyword>
<dbReference type="Gene3D" id="3.40.800.20">
    <property type="entry name" value="Histone deacetylase domain"/>
    <property type="match status" value="1"/>
</dbReference>